<evidence type="ECO:0000313" key="1">
    <source>
        <dbReference type="EMBL" id="GIJ44046.1"/>
    </source>
</evidence>
<proteinExistence type="predicted"/>
<sequence>MNPHAPFRGVLHMPDRAVLRSTSPVTLADGRPLASIRWHTWNVRARFDILDPAGVTELAHGSRVGVIGRRYAARVPGGAALLELRLARWLGVGGRCTVALPDGETLTVRGNWTRRAFAIEDRSGRPVGRILRTGAILALRPDSLTVELDRAALTAVQAIALAQCLRAAIGSARSSDSSAAAVAAGG</sequence>
<accession>A0A8J3YHI3</accession>
<comment type="caution">
    <text evidence="1">The sequence shown here is derived from an EMBL/GenBank/DDBJ whole genome shotgun (WGS) entry which is preliminary data.</text>
</comment>
<keyword evidence="2" id="KW-1185">Reference proteome</keyword>
<organism evidence="1 2">
    <name type="scientific">Virgisporangium aliadipatigenens</name>
    <dbReference type="NCBI Taxonomy" id="741659"/>
    <lineage>
        <taxon>Bacteria</taxon>
        <taxon>Bacillati</taxon>
        <taxon>Actinomycetota</taxon>
        <taxon>Actinomycetes</taxon>
        <taxon>Micromonosporales</taxon>
        <taxon>Micromonosporaceae</taxon>
        <taxon>Virgisporangium</taxon>
    </lineage>
</organism>
<name>A0A8J3YHI3_9ACTN</name>
<dbReference type="Proteomes" id="UP000619260">
    <property type="component" value="Unassembled WGS sequence"/>
</dbReference>
<dbReference type="EMBL" id="BOPF01000003">
    <property type="protein sequence ID" value="GIJ44046.1"/>
    <property type="molecule type" value="Genomic_DNA"/>
</dbReference>
<dbReference type="SUPFAM" id="SSF54518">
    <property type="entry name" value="Tubby C-terminal domain-like"/>
    <property type="match status" value="1"/>
</dbReference>
<dbReference type="RefSeq" id="WP_203897634.1">
    <property type="nucleotide sequence ID" value="NZ_BOPF01000003.1"/>
</dbReference>
<protein>
    <submittedName>
        <fullName evidence="1">Uncharacterized protein</fullName>
    </submittedName>
</protein>
<reference evidence="1" key="1">
    <citation type="submission" date="2021-01" db="EMBL/GenBank/DDBJ databases">
        <title>Whole genome shotgun sequence of Virgisporangium aliadipatigenens NBRC 105644.</title>
        <authorList>
            <person name="Komaki H."/>
            <person name="Tamura T."/>
        </authorList>
    </citation>
    <scope>NUCLEOTIDE SEQUENCE</scope>
    <source>
        <strain evidence="1">NBRC 105644</strain>
    </source>
</reference>
<gene>
    <name evidence="1" type="ORF">Val02_09320</name>
</gene>
<dbReference type="AlphaFoldDB" id="A0A8J3YHI3"/>
<evidence type="ECO:0000313" key="2">
    <source>
        <dbReference type="Proteomes" id="UP000619260"/>
    </source>
</evidence>
<dbReference type="InterPro" id="IPR025659">
    <property type="entry name" value="Tubby-like_C"/>
</dbReference>